<feature type="transmembrane region" description="Helical" evidence="1">
    <location>
        <begin position="377"/>
        <end position="395"/>
    </location>
</feature>
<feature type="transmembrane region" description="Helical" evidence="1">
    <location>
        <begin position="12"/>
        <end position="29"/>
    </location>
</feature>
<dbReference type="OrthoDB" id="147976at2"/>
<feature type="transmembrane region" description="Helical" evidence="1">
    <location>
        <begin position="203"/>
        <end position="222"/>
    </location>
</feature>
<sequence>MNWMRESLKKFHLAWAGLYFSVLTVWMTWPLPTRMLDSMVGQVGDNIYFVWMIGWLQKALFQLHVNPFDVWFLNYPEGWSLAYTEITPANLLIALPFSLLGGPMFGFNMAMLISFLLSGLGMYLWVRRMTGSSAAGLLAGTAFAFVPYRFAHFLIGHLNLSGTQWFPFFFLGFFELIEARCWNWKAALVAGVSLGLIGLTSAYYLYMCLIVVGGMLLVYLLWIERARWKDMLFWKHLLLMGVVSLPLVIAAVAPFFALSQQGGLPDRNISIVRPYSASPTDFVLPSTDHFLWGAWVGNNFNRDLWIEGTLYVGAVSGALALLAWLKRKDSQHAEVMQMMLAGGLLAVILAMGIDLHWNGESVLVRLPEFLAGRLGRAEAPIPLPGFGLFYVFPFFAKLRALMRFGIFALVFVCALAGLGGDWLLKRVPTPWKQAAAAALIMLVLFDFYPGPYTEFAQVPPRAVDTWLAEQPDDAPLVQMPFRLAEDQEQTYYTLFHEKPYVGGFFNAFPPRQYREVIPVLEGFPDEASVALLKEFGVKYVLVQASEYADMQQVQYDCEALGLELVNKLDGQWVFILPEGSNHAD</sequence>
<dbReference type="AlphaFoldDB" id="A0A0P6X921"/>
<dbReference type="STRING" id="1134406.ADN00_12020"/>
<evidence type="ECO:0000313" key="3">
    <source>
        <dbReference type="Proteomes" id="UP000050417"/>
    </source>
</evidence>
<reference evidence="2 3" key="1">
    <citation type="submission" date="2015-07" db="EMBL/GenBank/DDBJ databases">
        <title>Genome sequence of Ornatilinea apprima DSM 23815.</title>
        <authorList>
            <person name="Hemp J."/>
            <person name="Ward L.M."/>
            <person name="Pace L.A."/>
            <person name="Fischer W.W."/>
        </authorList>
    </citation>
    <scope>NUCLEOTIDE SEQUENCE [LARGE SCALE GENOMIC DNA]</scope>
    <source>
        <strain evidence="2 3">P3M-1</strain>
    </source>
</reference>
<dbReference type="EMBL" id="LGCL01000026">
    <property type="protein sequence ID" value="KPL76067.1"/>
    <property type="molecule type" value="Genomic_DNA"/>
</dbReference>
<keyword evidence="1" id="KW-1133">Transmembrane helix</keyword>
<evidence type="ECO:0000256" key="1">
    <source>
        <dbReference type="SAM" id="Phobius"/>
    </source>
</evidence>
<feature type="transmembrane region" description="Helical" evidence="1">
    <location>
        <begin position="304"/>
        <end position="325"/>
    </location>
</feature>
<name>A0A0P6X921_9CHLR</name>
<evidence type="ECO:0000313" key="2">
    <source>
        <dbReference type="EMBL" id="KPL76067.1"/>
    </source>
</evidence>
<comment type="caution">
    <text evidence="2">The sequence shown here is derived from an EMBL/GenBank/DDBJ whole genome shotgun (WGS) entry which is preliminary data.</text>
</comment>
<feature type="transmembrane region" description="Helical" evidence="1">
    <location>
        <begin position="404"/>
        <end position="424"/>
    </location>
</feature>
<accession>A0A0P6X921</accession>
<keyword evidence="3" id="KW-1185">Reference proteome</keyword>
<dbReference type="RefSeq" id="WP_075063259.1">
    <property type="nucleotide sequence ID" value="NZ_LGCL01000026.1"/>
</dbReference>
<gene>
    <name evidence="2" type="ORF">ADN00_12020</name>
</gene>
<organism evidence="2 3">
    <name type="scientific">Ornatilinea apprima</name>
    <dbReference type="NCBI Taxonomy" id="1134406"/>
    <lineage>
        <taxon>Bacteria</taxon>
        <taxon>Bacillati</taxon>
        <taxon>Chloroflexota</taxon>
        <taxon>Anaerolineae</taxon>
        <taxon>Anaerolineales</taxon>
        <taxon>Anaerolineaceae</taxon>
        <taxon>Ornatilinea</taxon>
    </lineage>
</organism>
<keyword evidence="1" id="KW-0812">Transmembrane</keyword>
<feature type="transmembrane region" description="Helical" evidence="1">
    <location>
        <begin position="105"/>
        <end position="126"/>
    </location>
</feature>
<evidence type="ECO:0008006" key="4">
    <source>
        <dbReference type="Google" id="ProtNLM"/>
    </source>
</evidence>
<keyword evidence="1" id="KW-0472">Membrane</keyword>
<feature type="transmembrane region" description="Helical" evidence="1">
    <location>
        <begin position="133"/>
        <end position="150"/>
    </location>
</feature>
<feature type="transmembrane region" description="Helical" evidence="1">
    <location>
        <begin position="337"/>
        <end position="357"/>
    </location>
</feature>
<proteinExistence type="predicted"/>
<feature type="transmembrane region" description="Helical" evidence="1">
    <location>
        <begin position="234"/>
        <end position="257"/>
    </location>
</feature>
<dbReference type="Proteomes" id="UP000050417">
    <property type="component" value="Unassembled WGS sequence"/>
</dbReference>
<protein>
    <recommendedName>
        <fullName evidence="4">Glycosyltransferase RgtA/B/C/D-like domain-containing protein</fullName>
    </recommendedName>
</protein>